<dbReference type="Gene3D" id="3.30.2090.10">
    <property type="entry name" value="Multidrug efflux transporter AcrB TolC docking domain, DN and DC subdomains"/>
    <property type="match status" value="1"/>
</dbReference>
<dbReference type="InterPro" id="IPR027463">
    <property type="entry name" value="AcrB_DN_DC_subdom"/>
</dbReference>
<dbReference type="InterPro" id="IPR001036">
    <property type="entry name" value="Acrflvin-R"/>
</dbReference>
<dbReference type="Gene3D" id="1.20.1640.10">
    <property type="entry name" value="Multidrug efflux transporter AcrB transmembrane domain"/>
    <property type="match status" value="2"/>
</dbReference>
<keyword evidence="1" id="KW-1133">Transmembrane helix</keyword>
<feature type="transmembrane region" description="Helical" evidence="1">
    <location>
        <begin position="6"/>
        <end position="31"/>
    </location>
</feature>
<accession>E1YAW6</accession>
<name>E1YAW6_9BACT</name>
<protein>
    <recommendedName>
        <fullName evidence="3">Acriflavin resistance protein</fullName>
    </recommendedName>
</protein>
<dbReference type="Pfam" id="PF00873">
    <property type="entry name" value="ACR_tran"/>
    <property type="match status" value="1"/>
</dbReference>
<gene>
    <name evidence="2" type="ORF">N47_H25320</name>
</gene>
<feature type="transmembrane region" description="Helical" evidence="1">
    <location>
        <begin position="67"/>
        <end position="88"/>
    </location>
</feature>
<feature type="transmembrane region" description="Helical" evidence="1">
    <location>
        <begin position="155"/>
        <end position="172"/>
    </location>
</feature>
<dbReference type="GO" id="GO:0005886">
    <property type="term" value="C:plasma membrane"/>
    <property type="evidence" value="ECO:0007669"/>
    <property type="project" value="TreeGrafter"/>
</dbReference>
<dbReference type="SUPFAM" id="SSF82714">
    <property type="entry name" value="Multidrug efflux transporter AcrB TolC docking domain, DN and DC subdomains"/>
    <property type="match status" value="1"/>
</dbReference>
<dbReference type="Gene3D" id="3.30.70.1440">
    <property type="entry name" value="Multidrug efflux transporter AcrB pore domain"/>
    <property type="match status" value="1"/>
</dbReference>
<keyword evidence="1" id="KW-0812">Transmembrane</keyword>
<feature type="transmembrane region" description="Helical" evidence="1">
    <location>
        <begin position="587"/>
        <end position="605"/>
    </location>
</feature>
<keyword evidence="1" id="KW-0472">Membrane</keyword>
<evidence type="ECO:0000256" key="1">
    <source>
        <dbReference type="SAM" id="Phobius"/>
    </source>
</evidence>
<dbReference type="SUPFAM" id="SSF82866">
    <property type="entry name" value="Multidrug efflux transporter AcrB transmembrane domain"/>
    <property type="match status" value="2"/>
</dbReference>
<dbReference type="GO" id="GO:0042910">
    <property type="term" value="F:xenobiotic transmembrane transporter activity"/>
    <property type="evidence" value="ECO:0007669"/>
    <property type="project" value="TreeGrafter"/>
</dbReference>
<dbReference type="PANTHER" id="PTHR32063">
    <property type="match status" value="1"/>
</dbReference>
<feature type="transmembrane region" description="Helical" evidence="1">
    <location>
        <begin position="538"/>
        <end position="560"/>
    </location>
</feature>
<feature type="transmembrane region" description="Helical" evidence="1">
    <location>
        <begin position="617"/>
        <end position="640"/>
    </location>
</feature>
<sequence length="644" mass="70228">MAATVMLLYVLHMSFNIMTLGGMAAAVGLIIDDTVVMVEHIIRRHRDDTLQGVGKSIAAARQLSKSLIGSSASTIVVFAPLAFLSGVTGAFFKALSLTMALSLIISFFVARLAVPLLADHFLRREEETGEKEGRLSTWLRSSYEKLMARALNKRFYVLTALLILVAAGWFSYKHISSGFMPPMDEGGFILDYWAPPGTSLTESDRLLRQVETILQATPEVKTYSRRTGIQLGGGITETNQGDFFIKLKPFPRRPIEQVMDNVRTRVEHSVPGLQIELIQLMEDLIGDLAGTPQPVEVKLYSDDESLLKRLGPAVAGTIKRIPGVVDVKDGILIAGDALDIRVNRVKASHEGVDPDMVTRMAMDYLTGTVTTQIQKDPKMIGVRVMIPPKMRATANEIGNLQLCAPDGHYFPVKRVATLTFITGQPEITREDMKRMIAVTGRISGRDLGSVIKDVKSALNRPGLLPPDLYYSLGGLYEQQQTAFAGLIAVFGAAVLLVFLLLLFLYERFSIALAIIFTTLLSVAAVFIGLAVTSTELNISSMMGMTMIIGIVTETAIFYVSEYDEIRTDGKLKHGDLILAGANRMRPIIMTTLATILALAPLAFAIGQGSAMQQPLAIAIISGLAIQLPLVLIVLPVLLTLGRKR</sequence>
<dbReference type="Gene3D" id="3.30.70.1430">
    <property type="entry name" value="Multidrug efflux transporter AcrB pore domain"/>
    <property type="match status" value="1"/>
</dbReference>
<dbReference type="PRINTS" id="PR00702">
    <property type="entry name" value="ACRIFLAVINRP"/>
</dbReference>
<reference evidence="2" key="1">
    <citation type="journal article" date="2011" name="Environ. Microbiol.">
        <title>Genomic insights into the metabolic potential of the polycyclic aromatic hydrocarbon degrading sulfate-reducing Deltaproteobacterium N47.</title>
        <authorList>
            <person name="Bergmann F."/>
            <person name="Selesi D."/>
            <person name="Weinmaier T."/>
            <person name="Tischler P."/>
            <person name="Rattei T."/>
            <person name="Meckenstock R.U."/>
        </authorList>
    </citation>
    <scope>NUCLEOTIDE SEQUENCE</scope>
</reference>
<evidence type="ECO:0000313" key="2">
    <source>
        <dbReference type="EMBL" id="CBX27710.1"/>
    </source>
</evidence>
<feature type="transmembrane region" description="Helical" evidence="1">
    <location>
        <begin position="510"/>
        <end position="532"/>
    </location>
</feature>
<dbReference type="AlphaFoldDB" id="E1YAW6"/>
<feature type="transmembrane region" description="Helical" evidence="1">
    <location>
        <begin position="482"/>
        <end position="503"/>
    </location>
</feature>
<dbReference type="PANTHER" id="PTHR32063:SF24">
    <property type="entry name" value="CATION EFFLUX SYSTEM (ACRB_ACRD_ACRF FAMILY)"/>
    <property type="match status" value="1"/>
</dbReference>
<proteinExistence type="predicted"/>
<dbReference type="EMBL" id="FR695866">
    <property type="protein sequence ID" value="CBX27710.1"/>
    <property type="molecule type" value="Genomic_DNA"/>
</dbReference>
<dbReference type="SUPFAM" id="SSF82693">
    <property type="entry name" value="Multidrug efflux transporter AcrB pore domain, PN1, PN2, PC1 and PC2 subdomains"/>
    <property type="match status" value="1"/>
</dbReference>
<evidence type="ECO:0008006" key="3">
    <source>
        <dbReference type="Google" id="ProtNLM"/>
    </source>
</evidence>
<feature type="transmembrane region" description="Helical" evidence="1">
    <location>
        <begin position="94"/>
        <end position="114"/>
    </location>
</feature>
<organism evidence="2">
    <name type="scientific">uncultured Desulfobacterium sp</name>
    <dbReference type="NCBI Taxonomy" id="201089"/>
    <lineage>
        <taxon>Bacteria</taxon>
        <taxon>Pseudomonadati</taxon>
        <taxon>Thermodesulfobacteriota</taxon>
        <taxon>Desulfobacteria</taxon>
        <taxon>Desulfobacterales</taxon>
        <taxon>Desulfobacteriaceae</taxon>
        <taxon>Desulfobacterium</taxon>
        <taxon>environmental samples</taxon>
    </lineage>
</organism>